<feature type="region of interest" description="Disordered" evidence="1">
    <location>
        <begin position="279"/>
        <end position="330"/>
    </location>
</feature>
<dbReference type="GO" id="GO:0005892">
    <property type="term" value="C:acetylcholine-gated channel complex"/>
    <property type="evidence" value="ECO:0007669"/>
    <property type="project" value="InterPro"/>
</dbReference>
<keyword evidence="2" id="KW-0812">Transmembrane</keyword>
<comment type="caution">
    <text evidence="4">The sequence shown here is derived from an EMBL/GenBank/DDBJ whole genome shotgun (WGS) entry which is preliminary data.</text>
</comment>
<sequence length="410" mass="45238">MQRGHTCFVQLSFLFFCGVVASDVRSFSTVPNPNSTDFALCGLDRPGFLCDPQSVIDSEARSTLQVLFENSPQGTPCFCRGSCLANPEGYSRRLRIGVLILEDLPKVNVSGKILADRIRTEWRLGACPDNDVLIMAAKSKIYISYGALATGILPASCHKSLPVEYDAKKPLERTIRHLSFIIRAYFVNPCMCKPCRSVYSWFKIPAMLLACFCLLMWLSLVGRRAYLHRPHLLTARGCSSLSDLDYVLHNRPYFMRISPHILSTQRLLNARWRLSATTGGGERNDLPDSDSPHSDYSCSAGSLPTSHRHPLTRHHNSSPPPPLYSVAVKSAAPPPAYEESVLDASPKMCFASPTDGSQGSLNPPSYSYVVALSGERNNNSAHPVDPHAVTTDEMRQTDSCTPDRNESNSV</sequence>
<proteinExistence type="predicted"/>
<feature type="compositionally biased region" description="Basic and acidic residues" evidence="1">
    <location>
        <begin position="390"/>
        <end position="410"/>
    </location>
</feature>
<dbReference type="EMBL" id="CAXLJL010000179">
    <property type="protein sequence ID" value="CAL5134206.1"/>
    <property type="molecule type" value="Genomic_DNA"/>
</dbReference>
<organism evidence="4 5">
    <name type="scientific">Calicophoron daubneyi</name>
    <name type="common">Rumen fluke</name>
    <name type="synonym">Paramphistomum daubneyi</name>
    <dbReference type="NCBI Taxonomy" id="300641"/>
    <lineage>
        <taxon>Eukaryota</taxon>
        <taxon>Metazoa</taxon>
        <taxon>Spiralia</taxon>
        <taxon>Lophotrochozoa</taxon>
        <taxon>Platyhelminthes</taxon>
        <taxon>Trematoda</taxon>
        <taxon>Digenea</taxon>
        <taxon>Plagiorchiida</taxon>
        <taxon>Pronocephalata</taxon>
        <taxon>Paramphistomoidea</taxon>
        <taxon>Paramphistomidae</taxon>
        <taxon>Calicophoron</taxon>
    </lineage>
</organism>
<accession>A0AAV2TD66</accession>
<keyword evidence="2" id="KW-1133">Transmembrane helix</keyword>
<evidence type="ECO:0000313" key="5">
    <source>
        <dbReference type="Proteomes" id="UP001497525"/>
    </source>
</evidence>
<feature type="chain" id="PRO_5043954560" evidence="3">
    <location>
        <begin position="22"/>
        <end position="410"/>
    </location>
</feature>
<dbReference type="InterPro" id="IPR033438">
    <property type="entry name" value="MOLO1"/>
</dbReference>
<feature type="region of interest" description="Disordered" evidence="1">
    <location>
        <begin position="372"/>
        <end position="410"/>
    </location>
</feature>
<evidence type="ECO:0000313" key="4">
    <source>
        <dbReference type="EMBL" id="CAL5134206.1"/>
    </source>
</evidence>
<evidence type="ECO:0000256" key="3">
    <source>
        <dbReference type="SAM" id="SignalP"/>
    </source>
</evidence>
<evidence type="ECO:0000256" key="2">
    <source>
        <dbReference type="SAM" id="Phobius"/>
    </source>
</evidence>
<protein>
    <submittedName>
        <fullName evidence="4">Uncharacterized protein</fullName>
    </submittedName>
</protein>
<gene>
    <name evidence="4" type="ORF">CDAUBV1_LOCUS7419</name>
</gene>
<feature type="compositionally biased region" description="Polar residues" evidence="1">
    <location>
        <begin position="294"/>
        <end position="305"/>
    </location>
</feature>
<dbReference type="AlphaFoldDB" id="A0AAV2TD66"/>
<keyword evidence="2" id="KW-0472">Membrane</keyword>
<dbReference type="Pfam" id="PF17175">
    <property type="entry name" value="MOLO1"/>
    <property type="match status" value="1"/>
</dbReference>
<feature type="signal peptide" evidence="3">
    <location>
        <begin position="1"/>
        <end position="21"/>
    </location>
</feature>
<feature type="transmembrane region" description="Helical" evidence="2">
    <location>
        <begin position="198"/>
        <end position="220"/>
    </location>
</feature>
<keyword evidence="3" id="KW-0732">Signal</keyword>
<dbReference type="PANTHER" id="PTHR33748:SF5">
    <property type="entry name" value="GROUND-LIKE DOMAIN-CONTAINING PROTEIN"/>
    <property type="match status" value="1"/>
</dbReference>
<feature type="compositionally biased region" description="Basic residues" evidence="1">
    <location>
        <begin position="306"/>
        <end position="316"/>
    </location>
</feature>
<evidence type="ECO:0000256" key="1">
    <source>
        <dbReference type="SAM" id="MobiDB-lite"/>
    </source>
</evidence>
<dbReference type="PANTHER" id="PTHR33748">
    <property type="entry name" value="PROTEIN CBG04600"/>
    <property type="match status" value="1"/>
</dbReference>
<dbReference type="Proteomes" id="UP001497525">
    <property type="component" value="Unassembled WGS sequence"/>
</dbReference>
<name>A0AAV2TD66_CALDB</name>
<feature type="compositionally biased region" description="Basic and acidic residues" evidence="1">
    <location>
        <begin position="282"/>
        <end position="293"/>
    </location>
</feature>
<reference evidence="4" key="1">
    <citation type="submission" date="2024-06" db="EMBL/GenBank/DDBJ databases">
        <authorList>
            <person name="Liu X."/>
            <person name="Lenzi L."/>
            <person name="Haldenby T S."/>
            <person name="Uol C."/>
        </authorList>
    </citation>
    <scope>NUCLEOTIDE SEQUENCE</scope>
</reference>